<dbReference type="RefSeq" id="WP_311558516.1">
    <property type="nucleotide sequence ID" value="NZ_JAVREJ010000016.1"/>
</dbReference>
<dbReference type="EMBL" id="JAVREJ010000016">
    <property type="protein sequence ID" value="MDT0352007.1"/>
    <property type="molecule type" value="Genomic_DNA"/>
</dbReference>
<evidence type="ECO:0000259" key="1">
    <source>
        <dbReference type="Pfam" id="PF13472"/>
    </source>
</evidence>
<keyword evidence="2" id="KW-0378">Hydrolase</keyword>
<proteinExistence type="predicted"/>
<keyword evidence="3" id="KW-1185">Reference proteome</keyword>
<protein>
    <submittedName>
        <fullName evidence="2">SGNH/GDSL hydrolase family protein</fullName>
    </submittedName>
</protein>
<dbReference type="Proteomes" id="UP001183202">
    <property type="component" value="Unassembled WGS sequence"/>
</dbReference>
<dbReference type="CDD" id="cd01839">
    <property type="entry name" value="SGNH_arylesterase_like"/>
    <property type="match status" value="1"/>
</dbReference>
<gene>
    <name evidence="2" type="ORF">RM445_20980</name>
</gene>
<dbReference type="GO" id="GO:0016787">
    <property type="term" value="F:hydrolase activity"/>
    <property type="evidence" value="ECO:0007669"/>
    <property type="project" value="UniProtKB-KW"/>
</dbReference>
<organism evidence="2 3">
    <name type="scientific">Pseudonocardia charpentierae</name>
    <dbReference type="NCBI Taxonomy" id="3075545"/>
    <lineage>
        <taxon>Bacteria</taxon>
        <taxon>Bacillati</taxon>
        <taxon>Actinomycetota</taxon>
        <taxon>Actinomycetes</taxon>
        <taxon>Pseudonocardiales</taxon>
        <taxon>Pseudonocardiaceae</taxon>
        <taxon>Pseudonocardia</taxon>
    </lineage>
</organism>
<evidence type="ECO:0000313" key="3">
    <source>
        <dbReference type="Proteomes" id="UP001183202"/>
    </source>
</evidence>
<dbReference type="Pfam" id="PF13472">
    <property type="entry name" value="Lipase_GDSL_2"/>
    <property type="match status" value="1"/>
</dbReference>
<reference evidence="3" key="1">
    <citation type="submission" date="2023-07" db="EMBL/GenBank/DDBJ databases">
        <title>30 novel species of actinomycetes from the DSMZ collection.</title>
        <authorList>
            <person name="Nouioui I."/>
        </authorList>
    </citation>
    <scope>NUCLEOTIDE SEQUENCE [LARGE SCALE GENOMIC DNA]</scope>
    <source>
        <strain evidence="3">DSM 45834</strain>
    </source>
</reference>
<dbReference type="Gene3D" id="3.40.50.1110">
    <property type="entry name" value="SGNH hydrolase"/>
    <property type="match status" value="1"/>
</dbReference>
<dbReference type="InterPro" id="IPR013830">
    <property type="entry name" value="SGNH_hydro"/>
</dbReference>
<dbReference type="InterPro" id="IPR036514">
    <property type="entry name" value="SGNH_hydro_sf"/>
</dbReference>
<accession>A0ABU2NDG8</accession>
<name>A0ABU2NDG8_9PSEU</name>
<comment type="caution">
    <text evidence="2">The sequence shown here is derived from an EMBL/GenBank/DDBJ whole genome shotgun (WGS) entry which is preliminary data.</text>
</comment>
<evidence type="ECO:0000313" key="2">
    <source>
        <dbReference type="EMBL" id="MDT0352007.1"/>
    </source>
</evidence>
<feature type="domain" description="SGNH hydrolase-type esterase" evidence="1">
    <location>
        <begin position="8"/>
        <end position="199"/>
    </location>
</feature>
<dbReference type="SUPFAM" id="SSF52266">
    <property type="entry name" value="SGNH hydrolase"/>
    <property type="match status" value="1"/>
</dbReference>
<sequence>MDERVIVCFGDSNTHGSPPWTGEPRPRYGPDVRWPGVLGAALGPSWRVCEEGLPGRTTVHADPIEGGHLSGLAALPMVLGTHSPVDVLAIMLGTNDLKARFAFGPADIATAVGTLVRSGRAFCEATGRPVPRILVIAPAPVTEVGEIGEMIAGGTEKSRRLGPMLRATAEELGVDFLDAGAHIRASATDGIHLEPDAHRVLGQAVAAAVR</sequence>